<dbReference type="PANTHER" id="PTHR46564:SF1">
    <property type="entry name" value="TRANSPOSASE"/>
    <property type="match status" value="1"/>
</dbReference>
<gene>
    <name evidence="3" type="ORF">ACFPQ6_14625</name>
</gene>
<dbReference type="InterPro" id="IPR038717">
    <property type="entry name" value="Tc1-like_DDE_dom"/>
</dbReference>
<dbReference type="Proteomes" id="UP001595979">
    <property type="component" value="Unassembled WGS sequence"/>
</dbReference>
<dbReference type="RefSeq" id="WP_380050776.1">
    <property type="nucleotide sequence ID" value="NZ_JBHSOH010000025.1"/>
</dbReference>
<reference evidence="4" key="1">
    <citation type="journal article" date="2019" name="Int. J. Syst. Evol. Microbiol.">
        <title>The Global Catalogue of Microorganisms (GCM) 10K type strain sequencing project: providing services to taxonomists for standard genome sequencing and annotation.</title>
        <authorList>
            <consortium name="The Broad Institute Genomics Platform"/>
            <consortium name="The Broad Institute Genome Sequencing Center for Infectious Disease"/>
            <person name="Wu L."/>
            <person name="Ma J."/>
        </authorList>
    </citation>
    <scope>NUCLEOTIDE SEQUENCE [LARGE SCALE GENOMIC DNA]</scope>
    <source>
        <strain evidence="4">CGMCC 1.15053</strain>
    </source>
</reference>
<evidence type="ECO:0000259" key="1">
    <source>
        <dbReference type="Pfam" id="PF13358"/>
    </source>
</evidence>
<protein>
    <submittedName>
        <fullName evidence="3">IS630 family transposase</fullName>
    </submittedName>
</protein>
<proteinExistence type="predicted"/>
<dbReference type="Gene3D" id="3.30.420.10">
    <property type="entry name" value="Ribonuclease H-like superfamily/Ribonuclease H"/>
    <property type="match status" value="1"/>
</dbReference>
<feature type="domain" description="Winged helix-turn helix" evidence="2">
    <location>
        <begin position="98"/>
        <end position="152"/>
    </location>
</feature>
<dbReference type="Pfam" id="PF13592">
    <property type="entry name" value="HTH_33"/>
    <property type="match status" value="1"/>
</dbReference>
<feature type="domain" description="Tc1-like transposase DDE" evidence="1">
    <location>
        <begin position="168"/>
        <end position="298"/>
    </location>
</feature>
<dbReference type="InterPro" id="IPR025959">
    <property type="entry name" value="Winged_HTH_dom"/>
</dbReference>
<comment type="caution">
    <text evidence="3">The sequence shown here is derived from an EMBL/GenBank/DDBJ whole genome shotgun (WGS) entry which is preliminary data.</text>
</comment>
<dbReference type="InterPro" id="IPR009057">
    <property type="entry name" value="Homeodomain-like_sf"/>
</dbReference>
<evidence type="ECO:0000313" key="4">
    <source>
        <dbReference type="Proteomes" id="UP001595979"/>
    </source>
</evidence>
<dbReference type="Pfam" id="PF13358">
    <property type="entry name" value="DDE_3"/>
    <property type="match status" value="1"/>
</dbReference>
<evidence type="ECO:0000313" key="3">
    <source>
        <dbReference type="EMBL" id="MFC5849539.1"/>
    </source>
</evidence>
<dbReference type="NCBIfam" id="NF033545">
    <property type="entry name" value="transpos_IS630"/>
    <property type="match status" value="1"/>
</dbReference>
<dbReference type="InterPro" id="IPR047655">
    <property type="entry name" value="Transpos_IS630-like"/>
</dbReference>
<dbReference type="EMBL" id="JBHSOH010000025">
    <property type="protein sequence ID" value="MFC5849539.1"/>
    <property type="molecule type" value="Genomic_DNA"/>
</dbReference>
<dbReference type="PANTHER" id="PTHR46564">
    <property type="entry name" value="TRANSPOSASE"/>
    <property type="match status" value="1"/>
</dbReference>
<sequence length="340" mass="38569">MPPWRPSRLTRSQLEERRLAAQPVLNDPSRATQDLAHQFGVAEVTIRVWRARLKRNGEEALRASQATGRPEKLTAAQQDEISLILDGDPRAHGFETSGWTTANIRHVIGVTYGVWLDRAHLSRKLKRWGFSYQRPALRAVERNEDDIASWVRSTVTRWEKKVAEGATLVFVDESGFSLKTTKVRTWGRCGHTPIIPTKLRWEHLSVIGAITTGGQFLHHTHRGAVRSPQVMDFLQHVLRHVAGEVVVVLDRAMIHRSKAVQAFVLLHERLSLVYLPPYAPELNPIELIWADLKRNVVGNFCATSVEVLKKRLTVGWQRIRRKGLPLAFIRGTPFSASLLI</sequence>
<accession>A0ABW1DR15</accession>
<dbReference type="SUPFAM" id="SSF46689">
    <property type="entry name" value="Homeodomain-like"/>
    <property type="match status" value="1"/>
</dbReference>
<organism evidence="3 4">
    <name type="scientific">Deinococcus petrolearius</name>
    <dbReference type="NCBI Taxonomy" id="1751295"/>
    <lineage>
        <taxon>Bacteria</taxon>
        <taxon>Thermotogati</taxon>
        <taxon>Deinococcota</taxon>
        <taxon>Deinococci</taxon>
        <taxon>Deinococcales</taxon>
        <taxon>Deinococcaceae</taxon>
        <taxon>Deinococcus</taxon>
    </lineage>
</organism>
<evidence type="ECO:0000259" key="2">
    <source>
        <dbReference type="Pfam" id="PF13592"/>
    </source>
</evidence>
<keyword evidence="4" id="KW-1185">Reference proteome</keyword>
<name>A0ABW1DR15_9DEIO</name>
<dbReference type="InterPro" id="IPR036397">
    <property type="entry name" value="RNaseH_sf"/>
</dbReference>